<evidence type="ECO:0000313" key="2">
    <source>
        <dbReference type="EMBL" id="KAK7952079.1"/>
    </source>
</evidence>
<dbReference type="Proteomes" id="UP001391051">
    <property type="component" value="Unassembled WGS sequence"/>
</dbReference>
<proteinExistence type="predicted"/>
<protein>
    <submittedName>
        <fullName evidence="2">Uncharacterized protein</fullName>
    </submittedName>
</protein>
<name>A0ABR1QDW3_9PEZI</name>
<dbReference type="EMBL" id="JAQQWE010000005">
    <property type="protein sequence ID" value="KAK7952079.1"/>
    <property type="molecule type" value="Genomic_DNA"/>
</dbReference>
<keyword evidence="3" id="KW-1185">Reference proteome</keyword>
<feature type="signal peptide" evidence="1">
    <location>
        <begin position="1"/>
        <end position="19"/>
    </location>
</feature>
<keyword evidence="1" id="KW-0732">Signal</keyword>
<sequence>MKTHSLLLSLLLLAPQSLALSFTVSNGQIFTPGFAILDAPQPGTPLGGDTIEVALDVSANGKLMLPPYGADSPSQIHNISIFMYSYDTGRNFTITNGTATGGGSTLGDIMMSEPGSTVKHVKWHWPECLVGDGQPGSADSDRGAYNVSLLGQWLATTTTVSNPLTITRAEKQISIRQNFRLNGQEHYTIFDVPISVTNKIDFTGLNPPCDSVNNPLLTPEEIDAVSANKVGVLFAPGDATQIEQTGVTGQNGLGGGLGSPSWSRTASWLAATCLFFVVFT</sequence>
<reference evidence="2 3" key="1">
    <citation type="submission" date="2023-01" db="EMBL/GenBank/DDBJ databases">
        <title>Analysis of 21 Apiospora genomes using comparative genomics revels a genus with tremendous synthesis potential of carbohydrate active enzymes and secondary metabolites.</title>
        <authorList>
            <person name="Sorensen T."/>
        </authorList>
    </citation>
    <scope>NUCLEOTIDE SEQUENCE [LARGE SCALE GENOMIC DNA]</scope>
    <source>
        <strain evidence="2 3">CBS 24483</strain>
    </source>
</reference>
<comment type="caution">
    <text evidence="2">The sequence shown here is derived from an EMBL/GenBank/DDBJ whole genome shotgun (WGS) entry which is preliminary data.</text>
</comment>
<dbReference type="GeneID" id="92077091"/>
<dbReference type="RefSeq" id="XP_066700141.1">
    <property type="nucleotide sequence ID" value="XM_066844029.1"/>
</dbReference>
<feature type="chain" id="PRO_5045439394" evidence="1">
    <location>
        <begin position="20"/>
        <end position="280"/>
    </location>
</feature>
<evidence type="ECO:0000313" key="3">
    <source>
        <dbReference type="Proteomes" id="UP001391051"/>
    </source>
</evidence>
<organism evidence="2 3">
    <name type="scientific">Apiospora aurea</name>
    <dbReference type="NCBI Taxonomy" id="335848"/>
    <lineage>
        <taxon>Eukaryota</taxon>
        <taxon>Fungi</taxon>
        <taxon>Dikarya</taxon>
        <taxon>Ascomycota</taxon>
        <taxon>Pezizomycotina</taxon>
        <taxon>Sordariomycetes</taxon>
        <taxon>Xylariomycetidae</taxon>
        <taxon>Amphisphaeriales</taxon>
        <taxon>Apiosporaceae</taxon>
        <taxon>Apiospora</taxon>
    </lineage>
</organism>
<evidence type="ECO:0000256" key="1">
    <source>
        <dbReference type="SAM" id="SignalP"/>
    </source>
</evidence>
<accession>A0ABR1QDW3</accession>
<gene>
    <name evidence="2" type="ORF">PG986_007807</name>
</gene>